<dbReference type="Gene3D" id="1.20.1250.20">
    <property type="entry name" value="MFS general substrate transporter like domains"/>
    <property type="match status" value="1"/>
</dbReference>
<dbReference type="InterPro" id="IPR051788">
    <property type="entry name" value="MFS_Transporter"/>
</dbReference>
<dbReference type="OrthoDB" id="3864150at2"/>
<feature type="transmembrane region" description="Helical" evidence="6">
    <location>
        <begin position="303"/>
        <end position="324"/>
    </location>
</feature>
<evidence type="ECO:0000256" key="2">
    <source>
        <dbReference type="ARBA" id="ARBA00022692"/>
    </source>
</evidence>
<dbReference type="Pfam" id="PF07690">
    <property type="entry name" value="MFS_1"/>
    <property type="match status" value="1"/>
</dbReference>
<feature type="transmembrane region" description="Helical" evidence="6">
    <location>
        <begin position="45"/>
        <end position="68"/>
    </location>
</feature>
<dbReference type="PANTHER" id="PTHR23514:SF13">
    <property type="entry name" value="INNER MEMBRANE PROTEIN YBJJ"/>
    <property type="match status" value="1"/>
</dbReference>
<feature type="transmembrane region" description="Helical" evidence="6">
    <location>
        <begin position="370"/>
        <end position="387"/>
    </location>
</feature>
<evidence type="ECO:0000313" key="8">
    <source>
        <dbReference type="Proteomes" id="UP000006640"/>
    </source>
</evidence>
<keyword evidence="4 6" id="KW-0472">Membrane</keyword>
<dbReference type="RefSeq" id="WP_013133302.1">
    <property type="nucleotide sequence ID" value="NC_014165.1"/>
</dbReference>
<evidence type="ECO:0000256" key="6">
    <source>
        <dbReference type="SAM" id="Phobius"/>
    </source>
</evidence>
<dbReference type="Proteomes" id="UP000006640">
    <property type="component" value="Chromosome"/>
</dbReference>
<dbReference type="eggNOG" id="COG2814">
    <property type="taxonomic scope" value="Bacteria"/>
</dbReference>
<dbReference type="PANTHER" id="PTHR23514">
    <property type="entry name" value="BYPASS OF STOP CODON PROTEIN 6"/>
    <property type="match status" value="1"/>
</dbReference>
<dbReference type="HOGENOM" id="CLU_035309_2_1_11"/>
<evidence type="ECO:0000256" key="4">
    <source>
        <dbReference type="ARBA" id="ARBA00023136"/>
    </source>
</evidence>
<keyword evidence="8" id="KW-1185">Reference proteome</keyword>
<dbReference type="GO" id="GO:0022857">
    <property type="term" value="F:transmembrane transporter activity"/>
    <property type="evidence" value="ECO:0007669"/>
    <property type="project" value="InterPro"/>
</dbReference>
<dbReference type="InterPro" id="IPR036259">
    <property type="entry name" value="MFS_trans_sf"/>
</dbReference>
<keyword evidence="2 6" id="KW-0812">Transmembrane</keyword>
<keyword evidence="3 6" id="KW-1133">Transmembrane helix</keyword>
<dbReference type="KEGG" id="tbi:Tbis_3074"/>
<feature type="transmembrane region" description="Helical" evidence="6">
    <location>
        <begin position="249"/>
        <end position="268"/>
    </location>
</feature>
<reference evidence="7 8" key="1">
    <citation type="submission" date="2010-01" db="EMBL/GenBank/DDBJ databases">
        <title>The complete genome of Thermobispora bispora DSM 43833.</title>
        <authorList>
            <consortium name="US DOE Joint Genome Institute (JGI-PGF)"/>
            <person name="Lucas S."/>
            <person name="Copeland A."/>
            <person name="Lapidus A."/>
            <person name="Glavina del Rio T."/>
            <person name="Dalin E."/>
            <person name="Tice H."/>
            <person name="Bruce D."/>
            <person name="Goodwin L."/>
            <person name="Pitluck S."/>
            <person name="Kyrpides N."/>
            <person name="Mavromatis K."/>
            <person name="Ivanova N."/>
            <person name="Mikhailova N."/>
            <person name="Chertkov O."/>
            <person name="Brettin T."/>
            <person name="Detter J.C."/>
            <person name="Han C."/>
            <person name="Larimer F."/>
            <person name="Land M."/>
            <person name="Hauser L."/>
            <person name="Markowitz V."/>
            <person name="Cheng J.-F."/>
            <person name="Hugenholtz P."/>
            <person name="Woyke T."/>
            <person name="Wu D."/>
            <person name="Jando M."/>
            <person name="Schneider S."/>
            <person name="Klenk H.-P."/>
            <person name="Eisen J.A."/>
        </authorList>
    </citation>
    <scope>NUCLEOTIDE SEQUENCE [LARGE SCALE GENOMIC DNA]</scope>
    <source>
        <strain evidence="8">ATCC 19993 / DSM 43833 / CBS 139.67 / JCM 10125 / KCTC 9307 / NBRC 14880 / R51</strain>
    </source>
</reference>
<evidence type="ECO:0000313" key="7">
    <source>
        <dbReference type="EMBL" id="ADG89769.1"/>
    </source>
</evidence>
<dbReference type="GO" id="GO:0016020">
    <property type="term" value="C:membrane"/>
    <property type="evidence" value="ECO:0007669"/>
    <property type="project" value="UniProtKB-SubCell"/>
</dbReference>
<proteinExistence type="predicted"/>
<feature type="transmembrane region" description="Helical" evidence="6">
    <location>
        <begin position="215"/>
        <end position="237"/>
    </location>
</feature>
<protein>
    <submittedName>
        <fullName evidence="7">Major facilitator superfamily MFS_1</fullName>
    </submittedName>
</protein>
<evidence type="ECO:0000256" key="3">
    <source>
        <dbReference type="ARBA" id="ARBA00022989"/>
    </source>
</evidence>
<dbReference type="EMBL" id="CP001874">
    <property type="protein sequence ID" value="ADG89769.1"/>
    <property type="molecule type" value="Genomic_DNA"/>
</dbReference>
<feature type="transmembrane region" description="Helical" evidence="6">
    <location>
        <begin position="345"/>
        <end position="364"/>
    </location>
</feature>
<feature type="transmembrane region" description="Helical" evidence="6">
    <location>
        <begin position="131"/>
        <end position="151"/>
    </location>
</feature>
<gene>
    <name evidence="7" type="ordered locus">Tbis_3074</name>
</gene>
<feature type="transmembrane region" description="Helical" evidence="6">
    <location>
        <begin position="280"/>
        <end position="297"/>
    </location>
</feature>
<evidence type="ECO:0000256" key="1">
    <source>
        <dbReference type="ARBA" id="ARBA00004141"/>
    </source>
</evidence>
<feature type="transmembrane region" description="Helical" evidence="6">
    <location>
        <begin position="12"/>
        <end position="33"/>
    </location>
</feature>
<organism evidence="7 8">
    <name type="scientific">Thermobispora bispora (strain ATCC 19993 / DSM 43833 / CBS 139.67 / JCM 10125 / KCTC 9307 / NBRC 14880 / R51)</name>
    <dbReference type="NCBI Taxonomy" id="469371"/>
    <lineage>
        <taxon>Bacteria</taxon>
        <taxon>Bacillati</taxon>
        <taxon>Actinomycetota</taxon>
        <taxon>Actinomycetes</taxon>
        <taxon>Streptosporangiales</taxon>
        <taxon>Streptosporangiaceae</taxon>
        <taxon>Thermobispora</taxon>
    </lineage>
</organism>
<dbReference type="SUPFAM" id="SSF103473">
    <property type="entry name" value="MFS general substrate transporter"/>
    <property type="match status" value="1"/>
</dbReference>
<sequence length="413" mass="41407">MPHPRDRRARLATSAVFFVQGLTFAGLLTQVAALQRRHGLTDGELAILLLCVPLIAGAGSALVGALAARHGSRRPLRAVQLLICLAAIAAGFAPDTAVLLAAVAVFGLGLGGVDAGMNMQAVAVERRYGRPILTGFHAVWSGAAVLSALWASAAAGIGLGLGTTIAAVLGPAAMLALVASTRLYGPAEERELTALQGTPGPGDPPRHGAPAWRPLLPLCLVMAFLYVGDSAVANFGSVFMDQAVSAEPYLVPLALGAYQAATFAVRVAGDHAVRRFGPVAIVRAGAVIAAAGFTAIVTAPGAVWAITGFALTGIGLSVIAPQVFSAAGRLDPGGTGIAVARVNMFNYLGFIIGAALVGGLADLAGHRVAFAAPLALIAAVTGLARAFRSGAGAAATGSPAPRQPAVPPSEGRT</sequence>
<dbReference type="InterPro" id="IPR011701">
    <property type="entry name" value="MFS"/>
</dbReference>
<comment type="subcellular location">
    <subcellularLocation>
        <location evidence="1">Membrane</location>
        <topology evidence="1">Multi-pass membrane protein</topology>
    </subcellularLocation>
</comment>
<dbReference type="AlphaFoldDB" id="D6Y7Q8"/>
<accession>D6Y7Q8</accession>
<evidence type="ECO:0000256" key="5">
    <source>
        <dbReference type="SAM" id="MobiDB-lite"/>
    </source>
</evidence>
<feature type="region of interest" description="Disordered" evidence="5">
    <location>
        <begin position="392"/>
        <end position="413"/>
    </location>
</feature>
<dbReference type="CDD" id="cd17393">
    <property type="entry name" value="MFS_MosC_like"/>
    <property type="match status" value="1"/>
</dbReference>
<feature type="transmembrane region" description="Helical" evidence="6">
    <location>
        <begin position="75"/>
        <end position="93"/>
    </location>
</feature>
<name>D6Y7Q8_THEBD</name>
<feature type="transmembrane region" description="Helical" evidence="6">
    <location>
        <begin position="157"/>
        <end position="180"/>
    </location>
</feature>